<dbReference type="HOGENOM" id="CLU_076409_3_1_1"/>
<comment type="similarity">
    <text evidence="1">Belongs to the TRAPP small subunits family. BET3 subfamily.</text>
</comment>
<protein>
    <recommendedName>
        <fullName evidence="4">Trafficking protein particle complex subunit 6B</fullName>
    </recommendedName>
</protein>
<dbReference type="SUPFAM" id="SSF111126">
    <property type="entry name" value="Ligand-binding domain in the NO signalling and Golgi transport"/>
    <property type="match status" value="1"/>
</dbReference>
<keyword evidence="3" id="KW-1185">Reference proteome</keyword>
<dbReference type="AlphaFoldDB" id="A0A0D3JK87"/>
<reference evidence="3" key="1">
    <citation type="journal article" date="2013" name="Nature">
        <title>Pan genome of the phytoplankton Emiliania underpins its global distribution.</title>
        <authorList>
            <person name="Read B.A."/>
            <person name="Kegel J."/>
            <person name="Klute M.J."/>
            <person name="Kuo A."/>
            <person name="Lefebvre S.C."/>
            <person name="Maumus F."/>
            <person name="Mayer C."/>
            <person name="Miller J."/>
            <person name="Monier A."/>
            <person name="Salamov A."/>
            <person name="Young J."/>
            <person name="Aguilar M."/>
            <person name="Claverie J.M."/>
            <person name="Frickenhaus S."/>
            <person name="Gonzalez K."/>
            <person name="Herman E.K."/>
            <person name="Lin Y.C."/>
            <person name="Napier J."/>
            <person name="Ogata H."/>
            <person name="Sarno A.F."/>
            <person name="Shmutz J."/>
            <person name="Schroeder D."/>
            <person name="de Vargas C."/>
            <person name="Verret F."/>
            <person name="von Dassow P."/>
            <person name="Valentin K."/>
            <person name="Van de Peer Y."/>
            <person name="Wheeler G."/>
            <person name="Dacks J.B."/>
            <person name="Delwiche C.F."/>
            <person name="Dyhrman S.T."/>
            <person name="Glockner G."/>
            <person name="John U."/>
            <person name="Richards T."/>
            <person name="Worden A.Z."/>
            <person name="Zhang X."/>
            <person name="Grigoriev I.V."/>
            <person name="Allen A.E."/>
            <person name="Bidle K."/>
            <person name="Borodovsky M."/>
            <person name="Bowler C."/>
            <person name="Brownlee C."/>
            <person name="Cock J.M."/>
            <person name="Elias M."/>
            <person name="Gladyshev V.N."/>
            <person name="Groth M."/>
            <person name="Guda C."/>
            <person name="Hadaegh A."/>
            <person name="Iglesias-Rodriguez M.D."/>
            <person name="Jenkins J."/>
            <person name="Jones B.M."/>
            <person name="Lawson T."/>
            <person name="Leese F."/>
            <person name="Lindquist E."/>
            <person name="Lobanov A."/>
            <person name="Lomsadze A."/>
            <person name="Malik S.B."/>
            <person name="Marsh M.E."/>
            <person name="Mackinder L."/>
            <person name="Mock T."/>
            <person name="Mueller-Roeber B."/>
            <person name="Pagarete A."/>
            <person name="Parker M."/>
            <person name="Probert I."/>
            <person name="Quesneville H."/>
            <person name="Raines C."/>
            <person name="Rensing S.A."/>
            <person name="Riano-Pachon D.M."/>
            <person name="Richier S."/>
            <person name="Rokitta S."/>
            <person name="Shiraiwa Y."/>
            <person name="Soanes D.M."/>
            <person name="van der Giezen M."/>
            <person name="Wahlund T.M."/>
            <person name="Williams B."/>
            <person name="Wilson W."/>
            <person name="Wolfe G."/>
            <person name="Wurch L.L."/>
        </authorList>
    </citation>
    <scope>NUCLEOTIDE SEQUENCE</scope>
</reference>
<dbReference type="Gene3D" id="3.30.1380.20">
    <property type="entry name" value="Trafficking protein particle complex subunit 3"/>
    <property type="match status" value="1"/>
</dbReference>
<dbReference type="InterPro" id="IPR007194">
    <property type="entry name" value="TRAPP_component"/>
</dbReference>
<evidence type="ECO:0000256" key="1">
    <source>
        <dbReference type="ARBA" id="ARBA00006218"/>
    </source>
</evidence>
<dbReference type="Proteomes" id="UP000013827">
    <property type="component" value="Unassembled WGS sequence"/>
</dbReference>
<dbReference type="eggNOG" id="KOG3316">
    <property type="taxonomic scope" value="Eukaryota"/>
</dbReference>
<organism evidence="2 3">
    <name type="scientific">Emiliania huxleyi (strain CCMP1516)</name>
    <dbReference type="NCBI Taxonomy" id="280463"/>
    <lineage>
        <taxon>Eukaryota</taxon>
        <taxon>Haptista</taxon>
        <taxon>Haptophyta</taxon>
        <taxon>Prymnesiophyceae</taxon>
        <taxon>Isochrysidales</taxon>
        <taxon>Noelaerhabdaceae</taxon>
        <taxon>Emiliania</taxon>
    </lineage>
</organism>
<name>A0A0D3JK87_EMIH1</name>
<evidence type="ECO:0000313" key="2">
    <source>
        <dbReference type="EnsemblProtists" id="EOD23922"/>
    </source>
</evidence>
<dbReference type="GeneID" id="17269467"/>
<sequence length="178" mass="20105">MSKVAESCFSFLHMEVVNTLLSPTPTAEELQHAGRRLEVIGYQVGERLAERYTKDRPRFADTLEIIKFICKDFWYEIYGKQIDKLQTNNRGVYMLQDNRHRLLVRCSPAAERQSTAKQMGATYGKFPCGLIRGALCGLGVSSSVGVEMTDVSACQFTVRIQMPQPPQPPTPQQDTSRE</sequence>
<dbReference type="EnsemblProtists" id="EOD23922">
    <property type="protein sequence ID" value="EOD23922"/>
    <property type="gene ID" value="EMIHUDRAFT_354528"/>
</dbReference>
<proteinExistence type="inferred from homology"/>
<accession>A0A0D3JK87</accession>
<dbReference type="Pfam" id="PF04051">
    <property type="entry name" value="TRAPP"/>
    <property type="match status" value="1"/>
</dbReference>
<dbReference type="GO" id="GO:0005801">
    <property type="term" value="C:cis-Golgi network"/>
    <property type="evidence" value="ECO:0007669"/>
    <property type="project" value="TreeGrafter"/>
</dbReference>
<dbReference type="FunFam" id="3.30.1380.20:FF:000008">
    <property type="entry name" value="trafficking protein particle complex subunit 6B"/>
    <property type="match status" value="1"/>
</dbReference>
<dbReference type="PANTHER" id="PTHR12817:SF0">
    <property type="entry name" value="GEO08327P1"/>
    <property type="match status" value="1"/>
</dbReference>
<dbReference type="KEGG" id="ehx:EMIHUDRAFT_354528"/>
<dbReference type="PANTHER" id="PTHR12817">
    <property type="entry name" value="TRAFFICKING PROTEIN PARTICLE COMPLEX SUBUNIT 6B"/>
    <property type="match status" value="1"/>
</dbReference>
<dbReference type="GO" id="GO:0006888">
    <property type="term" value="P:endoplasmic reticulum to Golgi vesicle-mediated transport"/>
    <property type="evidence" value="ECO:0007669"/>
    <property type="project" value="TreeGrafter"/>
</dbReference>
<dbReference type="GO" id="GO:0030008">
    <property type="term" value="C:TRAPP complex"/>
    <property type="evidence" value="ECO:0007669"/>
    <property type="project" value="TreeGrafter"/>
</dbReference>
<dbReference type="InterPro" id="IPR024096">
    <property type="entry name" value="NO_sig/Golgi_transp_ligand-bd"/>
</dbReference>
<dbReference type="STRING" id="2903.R1CMU3"/>
<dbReference type="CDD" id="cd14944">
    <property type="entry name" value="TRAPPC6A_Trs33"/>
    <property type="match status" value="1"/>
</dbReference>
<dbReference type="GO" id="GO:0005802">
    <property type="term" value="C:trans-Golgi network"/>
    <property type="evidence" value="ECO:0007669"/>
    <property type="project" value="TreeGrafter"/>
</dbReference>
<dbReference type="PaxDb" id="2903-EOD23922"/>
<evidence type="ECO:0008006" key="4">
    <source>
        <dbReference type="Google" id="ProtNLM"/>
    </source>
</evidence>
<dbReference type="OMA" id="CKEFWTA"/>
<dbReference type="InterPro" id="IPR037992">
    <property type="entry name" value="TRAPPC6/Trs33"/>
</dbReference>
<reference evidence="2" key="2">
    <citation type="submission" date="2024-10" db="UniProtKB">
        <authorList>
            <consortium name="EnsemblProtists"/>
        </authorList>
    </citation>
    <scope>IDENTIFICATION</scope>
</reference>
<evidence type="ECO:0000313" key="3">
    <source>
        <dbReference type="Proteomes" id="UP000013827"/>
    </source>
</evidence>
<dbReference type="RefSeq" id="XP_005776351.1">
    <property type="nucleotide sequence ID" value="XM_005776294.1"/>
</dbReference>